<dbReference type="RefSeq" id="YP_164805.1">
    <property type="nucleotide sequence ID" value="NC_006568.1"/>
</dbReference>
<dbReference type="GO" id="GO:0019028">
    <property type="term" value="C:viral capsid"/>
    <property type="evidence" value="ECO:0007669"/>
    <property type="project" value="UniProtKB-KW"/>
</dbReference>
<dbReference type="InterPro" id="IPR002681">
    <property type="entry name" value="Coat_Ilarvirus"/>
</dbReference>
<name>Q5UKX3_9BROM</name>
<evidence type="ECO:0000256" key="1">
    <source>
        <dbReference type="SAM" id="MobiDB-lite"/>
    </source>
</evidence>
<feature type="region of interest" description="Disordered" evidence="1">
    <location>
        <begin position="21"/>
        <end position="42"/>
    </location>
</feature>
<organism evidence="2 3">
    <name type="scientific">Fragaria chiloensis latent virus</name>
    <dbReference type="NCBI Taxonomy" id="255238"/>
    <lineage>
        <taxon>Viruses</taxon>
        <taxon>Riboviria</taxon>
        <taxon>Orthornavirae</taxon>
        <taxon>Kitrinoviricota</taxon>
        <taxon>Alsuviricetes</taxon>
        <taxon>Martellivirales</taxon>
        <taxon>Bromoviridae</taxon>
        <taxon>Ilarvirus</taxon>
        <taxon>Ilarvirus FCILV</taxon>
    </lineage>
</organism>
<dbReference type="EMBL" id="AY707772">
    <property type="protein sequence ID" value="AAV40824.1"/>
    <property type="molecule type" value="Genomic_RNA"/>
</dbReference>
<protein>
    <submittedName>
        <fullName evidence="2">Coat protein</fullName>
    </submittedName>
</protein>
<proteinExistence type="predicted"/>
<keyword evidence="3" id="KW-1185">Reference proteome</keyword>
<reference evidence="2 3" key="2">
    <citation type="journal article" date="2005" name="Virus Res.">
        <title>New features in the genus Ilarvirus revealed by the nucleotide sequence of Fragaria chiloensis latent virus.</title>
        <authorList>
            <person name="Tzanetakis I.E."/>
            <person name="Martin R.R."/>
        </authorList>
    </citation>
    <scope>NUCLEOTIDE SEQUENCE [LARGE SCALE GENOMIC DNA]</scope>
    <source>
        <strain evidence="2">CFRA 9087</strain>
    </source>
</reference>
<dbReference type="GeneID" id="5141579"/>
<sequence length="219" mass="24086">MAFCNVCGKQMPCGVVHRRGRPTQRSQNFARRGGMAPRPNTANNLAMPTAVRTEWEINGPNTQVRRFPGLVTVSKGVAIRSTGAGTYWGFAISTAFHNLMGQRVLCDALVMRFISDHSGGVVGVVRGYNPDHPTAPNALTRRRFHKGVATGLQFLAPTNQVVDEIADDIYIVFQFDTAFTANAVLLTRDRYLQHNAVPRVEIPADVLRTEALPVEDIRG</sequence>
<dbReference type="GO" id="GO:0003723">
    <property type="term" value="F:RNA binding"/>
    <property type="evidence" value="ECO:0007669"/>
    <property type="project" value="InterPro"/>
</dbReference>
<evidence type="ECO:0000313" key="3">
    <source>
        <dbReference type="Proteomes" id="UP000203225"/>
    </source>
</evidence>
<dbReference type="Proteomes" id="UP000203225">
    <property type="component" value="Genome"/>
</dbReference>
<dbReference type="OrthoDB" id="17368at10239"/>
<dbReference type="KEGG" id="vg:5141579"/>
<keyword evidence="2" id="KW-0946">Virion</keyword>
<reference evidence="3" key="1">
    <citation type="journal article" date="2005" name="J. Virol. Methods">
        <title>The use of reverse transcriptase for efficient first- and second-strand cDNA synthesis from single- and double-stranded RNA templates.</title>
        <authorList>
            <person name="Tzanetakis I.E."/>
            <person name="Keller K.E."/>
            <person name="Martin R.R."/>
        </authorList>
    </citation>
    <scope>NUCLEOTIDE SEQUENCE [LARGE SCALE GENOMIC DNA]</scope>
</reference>
<accession>Q5UKX3</accession>
<evidence type="ECO:0000313" key="2">
    <source>
        <dbReference type="EMBL" id="AAV40824.1"/>
    </source>
</evidence>
<dbReference type="Pfam" id="PF01787">
    <property type="entry name" value="Ilar_coat"/>
    <property type="match status" value="1"/>
</dbReference>
<keyword evidence="2" id="KW-0167">Capsid protein</keyword>